<dbReference type="PRINTS" id="PR00344">
    <property type="entry name" value="BCTRLSENSOR"/>
</dbReference>
<keyword evidence="3" id="KW-0597">Phosphoprotein</keyword>
<dbReference type="Gene3D" id="1.10.287.130">
    <property type="match status" value="1"/>
</dbReference>
<reference evidence="9 10" key="1">
    <citation type="submission" date="2023-04" db="EMBL/GenBank/DDBJ databases">
        <title>Clostridium tannerae sp. nov., isolated from the fecal material of an alpaca.</title>
        <authorList>
            <person name="Miller S."/>
            <person name="Hendry M."/>
            <person name="King J."/>
            <person name="Sankaranarayanan K."/>
            <person name="Lawson P.A."/>
        </authorList>
    </citation>
    <scope>NUCLEOTIDE SEQUENCE [LARGE SCALE GENOMIC DNA]</scope>
    <source>
        <strain evidence="9 10">A1-XYC3</strain>
    </source>
</reference>
<dbReference type="SUPFAM" id="SSF55785">
    <property type="entry name" value="PYP-like sensor domain (PAS domain)"/>
    <property type="match status" value="1"/>
</dbReference>
<dbReference type="Pfam" id="PF00989">
    <property type="entry name" value="PAS"/>
    <property type="match status" value="1"/>
</dbReference>
<keyword evidence="9" id="KW-0547">Nucleotide-binding</keyword>
<evidence type="ECO:0000256" key="6">
    <source>
        <dbReference type="ARBA" id="ARBA00023012"/>
    </source>
</evidence>
<dbReference type="SUPFAM" id="SSF55874">
    <property type="entry name" value="ATPase domain of HSP90 chaperone/DNA topoisomerase II/histidine kinase"/>
    <property type="match status" value="1"/>
</dbReference>
<evidence type="ECO:0000256" key="2">
    <source>
        <dbReference type="ARBA" id="ARBA00012438"/>
    </source>
</evidence>
<keyword evidence="6" id="KW-0902">Two-component regulatory system</keyword>
<feature type="domain" description="PAS" evidence="8">
    <location>
        <begin position="169"/>
        <end position="219"/>
    </location>
</feature>
<dbReference type="RefSeq" id="WP_318796419.1">
    <property type="nucleotide sequence ID" value="NZ_JARUJP010000001.1"/>
</dbReference>
<dbReference type="PANTHER" id="PTHR43711">
    <property type="entry name" value="TWO-COMPONENT HISTIDINE KINASE"/>
    <property type="match status" value="1"/>
</dbReference>
<evidence type="ECO:0000256" key="5">
    <source>
        <dbReference type="ARBA" id="ARBA00022777"/>
    </source>
</evidence>
<evidence type="ECO:0000256" key="3">
    <source>
        <dbReference type="ARBA" id="ARBA00022553"/>
    </source>
</evidence>
<feature type="domain" description="Histidine kinase" evidence="7">
    <location>
        <begin position="438"/>
        <end position="657"/>
    </location>
</feature>
<dbReference type="InterPro" id="IPR005467">
    <property type="entry name" value="His_kinase_dom"/>
</dbReference>
<evidence type="ECO:0000259" key="7">
    <source>
        <dbReference type="PROSITE" id="PS50109"/>
    </source>
</evidence>
<dbReference type="PROSITE" id="PS50109">
    <property type="entry name" value="HIS_KIN"/>
    <property type="match status" value="1"/>
</dbReference>
<dbReference type="InterPro" id="IPR036097">
    <property type="entry name" value="HisK_dim/P_sf"/>
</dbReference>
<dbReference type="PROSITE" id="PS50112">
    <property type="entry name" value="PAS"/>
    <property type="match status" value="1"/>
</dbReference>
<dbReference type="InterPro" id="IPR004358">
    <property type="entry name" value="Sig_transdc_His_kin-like_C"/>
</dbReference>
<dbReference type="Pfam" id="PF00512">
    <property type="entry name" value="HisKA"/>
    <property type="match status" value="1"/>
</dbReference>
<gene>
    <name evidence="9" type="ORF">P8V03_00990</name>
</gene>
<evidence type="ECO:0000259" key="8">
    <source>
        <dbReference type="PROSITE" id="PS50112"/>
    </source>
</evidence>
<dbReference type="PANTHER" id="PTHR43711:SF26">
    <property type="entry name" value="SENSOR HISTIDINE KINASE RCSC"/>
    <property type="match status" value="1"/>
</dbReference>
<dbReference type="Pfam" id="PF02518">
    <property type="entry name" value="HATPase_c"/>
    <property type="match status" value="1"/>
</dbReference>
<keyword evidence="10" id="KW-1185">Reference proteome</keyword>
<dbReference type="Gene3D" id="3.30.450.20">
    <property type="entry name" value="PAS domain"/>
    <property type="match status" value="3"/>
</dbReference>
<dbReference type="InterPro" id="IPR035965">
    <property type="entry name" value="PAS-like_dom_sf"/>
</dbReference>
<dbReference type="CDD" id="cd16922">
    <property type="entry name" value="HATPase_EvgS-ArcB-TorS-like"/>
    <property type="match status" value="1"/>
</dbReference>
<keyword evidence="5" id="KW-0418">Kinase</keyword>
<dbReference type="InterPro" id="IPR050736">
    <property type="entry name" value="Sensor_HK_Regulatory"/>
</dbReference>
<dbReference type="InterPro" id="IPR003594">
    <property type="entry name" value="HATPase_dom"/>
</dbReference>
<dbReference type="InterPro" id="IPR036890">
    <property type="entry name" value="HATPase_C_sf"/>
</dbReference>
<dbReference type="EC" id="2.7.13.3" evidence="2"/>
<dbReference type="GO" id="GO:0005524">
    <property type="term" value="F:ATP binding"/>
    <property type="evidence" value="ECO:0007669"/>
    <property type="project" value="UniProtKB-KW"/>
</dbReference>
<dbReference type="InterPro" id="IPR013767">
    <property type="entry name" value="PAS_fold"/>
</dbReference>
<evidence type="ECO:0000256" key="1">
    <source>
        <dbReference type="ARBA" id="ARBA00000085"/>
    </source>
</evidence>
<proteinExistence type="predicted"/>
<evidence type="ECO:0000313" key="9">
    <source>
        <dbReference type="EMBL" id="MDW8799727.1"/>
    </source>
</evidence>
<dbReference type="InterPro" id="IPR003661">
    <property type="entry name" value="HisK_dim/P_dom"/>
</dbReference>
<dbReference type="SUPFAM" id="SSF47384">
    <property type="entry name" value="Homodimeric domain of signal transducing histidine kinase"/>
    <property type="match status" value="1"/>
</dbReference>
<dbReference type="Pfam" id="PF13426">
    <property type="entry name" value="PAS_9"/>
    <property type="match status" value="1"/>
</dbReference>
<sequence>MQKCTIDVLKSSDLTIKIVESLPYFVYITDEEGNIIYINNKGNMTLEQLKIPVIKNGYDFLYNYNGCLEDDVKINEQDFPLYKSLKNKEEVKNLIVKFNISSEDLYFSISSFPLLEGERVIGAVVTLRDVTEDYLYKIKNERQKFLELSTELKAKCDIIEILRSREKEHLMHLKDVINNISEGIMVFDKNRRMSLCNKSVFDILNLRAIDIVNKNKIFEKYEVIPIEQEETDCAKILKHYIKSKSPMKNAIFKLIERTTLQTKYIEINSAPIINKNDELLHTILTIKDVTEIKLHQINAEVQAEFISDVVNTVSVPIAVVDYPNTTYRLTNKKYEEVIGKNQVLEEENEYGKQIKYINEGLYKIINNVGENYKSYTVSPYRVKNHKGEERFYKIKFIPCKNKDNTTRIHIHGSDITEEVNHNIELEKITRLKDEFFTIISHELRTPLTIIYSSLQLAYDIYGKEITPNMDKTLSRINQNCSRLLKLINNILDISKAEAGFLSLSTTEFDIVYVSEAIVNSANSYATSKGIELIFDTNEEECNVKLDRDKYEKVLLNLLSNAIKFTPEGKQIIVSLVIEEEYFYLNVKDYGVGIPEDKTEAIFDRFAQVDSSLSRRAEGTGIGLALVKKIVELMDGEIKVISEVGKGTEFIVKIKKVGADSSNINSYAILSENIDRINIEFSDIN</sequence>
<dbReference type="SMART" id="SM00387">
    <property type="entry name" value="HATPase_c"/>
    <property type="match status" value="1"/>
</dbReference>
<dbReference type="CDD" id="cd00082">
    <property type="entry name" value="HisKA"/>
    <property type="match status" value="1"/>
</dbReference>
<comment type="catalytic activity">
    <reaction evidence="1">
        <text>ATP + protein L-histidine = ADP + protein N-phospho-L-histidine.</text>
        <dbReference type="EC" id="2.7.13.3"/>
    </reaction>
</comment>
<name>A0ABU4JNJ9_9CLOT</name>
<evidence type="ECO:0000256" key="4">
    <source>
        <dbReference type="ARBA" id="ARBA00022679"/>
    </source>
</evidence>
<dbReference type="Proteomes" id="UP001281656">
    <property type="component" value="Unassembled WGS sequence"/>
</dbReference>
<organism evidence="9 10">
    <name type="scientific">Clostridium tanneri</name>
    <dbReference type="NCBI Taxonomy" id="3037988"/>
    <lineage>
        <taxon>Bacteria</taxon>
        <taxon>Bacillati</taxon>
        <taxon>Bacillota</taxon>
        <taxon>Clostridia</taxon>
        <taxon>Eubacteriales</taxon>
        <taxon>Clostridiaceae</taxon>
        <taxon>Clostridium</taxon>
    </lineage>
</organism>
<evidence type="ECO:0000313" key="10">
    <source>
        <dbReference type="Proteomes" id="UP001281656"/>
    </source>
</evidence>
<dbReference type="Gene3D" id="3.30.565.10">
    <property type="entry name" value="Histidine kinase-like ATPase, C-terminal domain"/>
    <property type="match status" value="1"/>
</dbReference>
<comment type="caution">
    <text evidence="9">The sequence shown here is derived from an EMBL/GenBank/DDBJ whole genome shotgun (WGS) entry which is preliminary data.</text>
</comment>
<dbReference type="EMBL" id="JARUJP010000001">
    <property type="protein sequence ID" value="MDW8799727.1"/>
    <property type="molecule type" value="Genomic_DNA"/>
</dbReference>
<dbReference type="InterPro" id="IPR000014">
    <property type="entry name" value="PAS"/>
</dbReference>
<keyword evidence="9" id="KW-0067">ATP-binding</keyword>
<dbReference type="SMART" id="SM00388">
    <property type="entry name" value="HisKA"/>
    <property type="match status" value="1"/>
</dbReference>
<protein>
    <recommendedName>
        <fullName evidence="2">histidine kinase</fullName>
        <ecNumber evidence="2">2.7.13.3</ecNumber>
    </recommendedName>
</protein>
<keyword evidence="4" id="KW-0808">Transferase</keyword>
<accession>A0ABU4JNJ9</accession>